<dbReference type="InterPro" id="IPR000719">
    <property type="entry name" value="Prot_kinase_dom"/>
</dbReference>
<dbReference type="Proteomes" id="UP000008370">
    <property type="component" value="Unassembled WGS sequence"/>
</dbReference>
<dbReference type="GO" id="GO:0005737">
    <property type="term" value="C:cytoplasm"/>
    <property type="evidence" value="ECO:0007669"/>
    <property type="project" value="TreeGrafter"/>
</dbReference>
<evidence type="ECO:0000256" key="4">
    <source>
        <dbReference type="ARBA" id="ARBA00022741"/>
    </source>
</evidence>
<dbReference type="EMBL" id="JH930468">
    <property type="protein sequence ID" value="EKM60748.1"/>
    <property type="molecule type" value="Genomic_DNA"/>
</dbReference>
<gene>
    <name evidence="10" type="ORF">PHACADRAFT_203897</name>
</gene>
<dbReference type="KEGG" id="pco:PHACADRAFT_203897"/>
<evidence type="ECO:0000313" key="11">
    <source>
        <dbReference type="Proteomes" id="UP000008370"/>
    </source>
</evidence>
<dbReference type="PANTHER" id="PTHR47634">
    <property type="entry name" value="PROTEIN KINASE DOMAIN-CONTAINING PROTEIN-RELATED"/>
    <property type="match status" value="1"/>
</dbReference>
<evidence type="ECO:0000256" key="3">
    <source>
        <dbReference type="ARBA" id="ARBA00022679"/>
    </source>
</evidence>
<evidence type="ECO:0000256" key="5">
    <source>
        <dbReference type="ARBA" id="ARBA00022777"/>
    </source>
</evidence>
<dbReference type="SUPFAM" id="SSF56112">
    <property type="entry name" value="Protein kinase-like (PK-like)"/>
    <property type="match status" value="1"/>
</dbReference>
<keyword evidence="4" id="KW-0547">Nucleotide-binding</keyword>
<name>K5W9W6_PHACS</name>
<dbReference type="Gene3D" id="1.10.510.10">
    <property type="entry name" value="Transferase(Phosphotransferase) domain 1"/>
    <property type="match status" value="1"/>
</dbReference>
<protein>
    <recommendedName>
        <fullName evidence="1">non-specific serine/threonine protein kinase</fullName>
        <ecNumber evidence="1">2.7.11.1</ecNumber>
    </recommendedName>
</protein>
<dbReference type="InterPro" id="IPR011009">
    <property type="entry name" value="Kinase-like_dom_sf"/>
</dbReference>
<keyword evidence="5" id="KW-0418">Kinase</keyword>
<dbReference type="AlphaFoldDB" id="K5W9W6"/>
<organism evidence="10 11">
    <name type="scientific">Phanerochaete carnosa (strain HHB-10118-sp)</name>
    <name type="common">White-rot fungus</name>
    <name type="synonym">Peniophora carnosa</name>
    <dbReference type="NCBI Taxonomy" id="650164"/>
    <lineage>
        <taxon>Eukaryota</taxon>
        <taxon>Fungi</taxon>
        <taxon>Dikarya</taxon>
        <taxon>Basidiomycota</taxon>
        <taxon>Agaricomycotina</taxon>
        <taxon>Agaricomycetes</taxon>
        <taxon>Polyporales</taxon>
        <taxon>Phanerochaetaceae</taxon>
        <taxon>Phanerochaete</taxon>
    </lineage>
</organism>
<comment type="catalytic activity">
    <reaction evidence="8">
        <text>L-seryl-[protein] + ATP = O-phospho-L-seryl-[protein] + ADP + H(+)</text>
        <dbReference type="Rhea" id="RHEA:17989"/>
        <dbReference type="Rhea" id="RHEA-COMP:9863"/>
        <dbReference type="Rhea" id="RHEA-COMP:11604"/>
        <dbReference type="ChEBI" id="CHEBI:15378"/>
        <dbReference type="ChEBI" id="CHEBI:29999"/>
        <dbReference type="ChEBI" id="CHEBI:30616"/>
        <dbReference type="ChEBI" id="CHEBI:83421"/>
        <dbReference type="ChEBI" id="CHEBI:456216"/>
        <dbReference type="EC" id="2.7.11.1"/>
    </reaction>
</comment>
<keyword evidence="11" id="KW-1185">Reference proteome</keyword>
<dbReference type="OrthoDB" id="5979581at2759"/>
<dbReference type="SMART" id="SM00220">
    <property type="entry name" value="S_TKc"/>
    <property type="match status" value="1"/>
</dbReference>
<dbReference type="GO" id="GO:0004674">
    <property type="term" value="F:protein serine/threonine kinase activity"/>
    <property type="evidence" value="ECO:0007669"/>
    <property type="project" value="UniProtKB-KW"/>
</dbReference>
<keyword evidence="2" id="KW-0723">Serine/threonine-protein kinase</keyword>
<evidence type="ECO:0000256" key="8">
    <source>
        <dbReference type="ARBA" id="ARBA00048679"/>
    </source>
</evidence>
<dbReference type="InterPro" id="IPR051334">
    <property type="entry name" value="SRPK"/>
</dbReference>
<dbReference type="HOGENOM" id="CLU_000288_81_13_1"/>
<dbReference type="GeneID" id="18912236"/>
<evidence type="ECO:0000256" key="6">
    <source>
        <dbReference type="ARBA" id="ARBA00022840"/>
    </source>
</evidence>
<dbReference type="Gene3D" id="3.30.200.20">
    <property type="entry name" value="Phosphorylase Kinase, domain 1"/>
    <property type="match status" value="1"/>
</dbReference>
<sequence>MTNDLSIAVGSTLRDRYEILHCIARQRFSTIWMARDAQLNDYVALKVQSPDKPVPTCGCADVAKAIVPTNEDEEAHPGRTSLPILLDSFALESAPGKPEFHCLVTPLLGQSITTMCHDGSASLPWDVVKRICIFLLFALDYLHNVKGVIHTDIHPDNILIQPTERNGPAAIASFLKNLDPKADPVGPVSFPVGDVRDLAVSLADLETAHLMTNRDKHDFVVQPHHLRAPEVILGAQWGPPADIWSLGCLIHEWATCSVLFAHDTVTGNPQQILAHMVQVLGNFPPELVQKGRWASGWFNDDGSMKIAPERIGSSLMFGPLIAYNLFEAPGYRPPLPEIDELELGKFIHFLSQMLCLDPEKRWSAIDLVKHPWLFSTFTQYYHDMVKAVQERVAAEAAVADSSGKGDI</sequence>
<feature type="domain" description="Protein kinase" evidence="9">
    <location>
        <begin position="17"/>
        <end position="373"/>
    </location>
</feature>
<proteinExistence type="predicted"/>
<evidence type="ECO:0000256" key="7">
    <source>
        <dbReference type="ARBA" id="ARBA00047899"/>
    </source>
</evidence>
<dbReference type="PROSITE" id="PS50011">
    <property type="entry name" value="PROTEIN_KINASE_DOM"/>
    <property type="match status" value="1"/>
</dbReference>
<accession>K5W9W6</accession>
<comment type="catalytic activity">
    <reaction evidence="7">
        <text>L-threonyl-[protein] + ATP = O-phospho-L-threonyl-[protein] + ADP + H(+)</text>
        <dbReference type="Rhea" id="RHEA:46608"/>
        <dbReference type="Rhea" id="RHEA-COMP:11060"/>
        <dbReference type="Rhea" id="RHEA-COMP:11605"/>
        <dbReference type="ChEBI" id="CHEBI:15378"/>
        <dbReference type="ChEBI" id="CHEBI:30013"/>
        <dbReference type="ChEBI" id="CHEBI:30616"/>
        <dbReference type="ChEBI" id="CHEBI:61977"/>
        <dbReference type="ChEBI" id="CHEBI:456216"/>
        <dbReference type="EC" id="2.7.11.1"/>
    </reaction>
</comment>
<dbReference type="GO" id="GO:0050684">
    <property type="term" value="P:regulation of mRNA processing"/>
    <property type="evidence" value="ECO:0007669"/>
    <property type="project" value="TreeGrafter"/>
</dbReference>
<dbReference type="InParanoid" id="K5W9W6"/>
<reference evidence="10 11" key="1">
    <citation type="journal article" date="2012" name="BMC Genomics">
        <title>Comparative genomics of the white-rot fungi, Phanerochaete carnosa and P. chrysosporium, to elucidate the genetic basis of the distinct wood types they colonize.</title>
        <authorList>
            <person name="Suzuki H."/>
            <person name="MacDonald J."/>
            <person name="Syed K."/>
            <person name="Salamov A."/>
            <person name="Hori C."/>
            <person name="Aerts A."/>
            <person name="Henrissat B."/>
            <person name="Wiebenga A."/>
            <person name="vanKuyk P.A."/>
            <person name="Barry K."/>
            <person name="Lindquist E."/>
            <person name="LaButti K."/>
            <person name="Lapidus A."/>
            <person name="Lucas S."/>
            <person name="Coutinho P."/>
            <person name="Gong Y."/>
            <person name="Samejima M."/>
            <person name="Mahadevan R."/>
            <person name="Abou-Zaid M."/>
            <person name="de Vries R.P."/>
            <person name="Igarashi K."/>
            <person name="Yadav J.S."/>
            <person name="Grigoriev I.V."/>
            <person name="Master E.R."/>
        </authorList>
    </citation>
    <scope>NUCLEOTIDE SEQUENCE [LARGE SCALE GENOMIC DNA]</scope>
    <source>
        <strain evidence="10 11">HHB-10118-sp</strain>
    </source>
</reference>
<dbReference type="GO" id="GO:0005524">
    <property type="term" value="F:ATP binding"/>
    <property type="evidence" value="ECO:0007669"/>
    <property type="project" value="UniProtKB-KW"/>
</dbReference>
<dbReference type="RefSeq" id="XP_007390195.1">
    <property type="nucleotide sequence ID" value="XM_007390133.1"/>
</dbReference>
<evidence type="ECO:0000256" key="2">
    <source>
        <dbReference type="ARBA" id="ARBA00022527"/>
    </source>
</evidence>
<dbReference type="GO" id="GO:0005634">
    <property type="term" value="C:nucleus"/>
    <property type="evidence" value="ECO:0007669"/>
    <property type="project" value="TreeGrafter"/>
</dbReference>
<evidence type="ECO:0000259" key="9">
    <source>
        <dbReference type="PROSITE" id="PS50011"/>
    </source>
</evidence>
<evidence type="ECO:0000313" key="10">
    <source>
        <dbReference type="EMBL" id="EKM60748.1"/>
    </source>
</evidence>
<keyword evidence="3" id="KW-0808">Transferase</keyword>
<dbReference type="EC" id="2.7.11.1" evidence="1"/>
<dbReference type="PANTHER" id="PTHR47634:SF9">
    <property type="entry name" value="PROTEIN KINASE DOMAIN-CONTAINING PROTEIN-RELATED"/>
    <property type="match status" value="1"/>
</dbReference>
<dbReference type="GO" id="GO:0000245">
    <property type="term" value="P:spliceosomal complex assembly"/>
    <property type="evidence" value="ECO:0007669"/>
    <property type="project" value="TreeGrafter"/>
</dbReference>
<keyword evidence="6" id="KW-0067">ATP-binding</keyword>
<dbReference type="Pfam" id="PF00069">
    <property type="entry name" value="Pkinase"/>
    <property type="match status" value="1"/>
</dbReference>
<evidence type="ECO:0000256" key="1">
    <source>
        <dbReference type="ARBA" id="ARBA00012513"/>
    </source>
</evidence>